<dbReference type="OMA" id="PWRIRHT"/>
<reference evidence="2" key="2">
    <citation type="submission" date="2025-08" db="UniProtKB">
        <authorList>
            <consortium name="Ensembl"/>
        </authorList>
    </citation>
    <scope>IDENTIFICATION</scope>
</reference>
<dbReference type="Ensembl" id="ENSSSUT00005015904.1">
    <property type="protein sequence ID" value="ENSSSUP00005013924.1"/>
    <property type="gene ID" value="ENSSSUG00005008950.1"/>
</dbReference>
<keyword evidence="3" id="KW-1185">Reference proteome</keyword>
<accession>A0A673TY38</accession>
<protein>
    <submittedName>
        <fullName evidence="2">Uncharacterized protein</fullName>
    </submittedName>
</protein>
<dbReference type="Proteomes" id="UP000472268">
    <property type="component" value="Chromosome 12"/>
</dbReference>
<evidence type="ECO:0000313" key="2">
    <source>
        <dbReference type="Ensembl" id="ENSSSUP00005013924.1"/>
    </source>
</evidence>
<name>A0A673TY38_SURSU</name>
<evidence type="ECO:0000313" key="3">
    <source>
        <dbReference type="Proteomes" id="UP000472268"/>
    </source>
</evidence>
<dbReference type="AlphaFoldDB" id="A0A673TY38"/>
<evidence type="ECO:0000256" key="1">
    <source>
        <dbReference type="SAM" id="MobiDB-lite"/>
    </source>
</evidence>
<proteinExistence type="predicted"/>
<organism evidence="2 3">
    <name type="scientific">Suricata suricatta</name>
    <name type="common">Meerkat</name>
    <dbReference type="NCBI Taxonomy" id="37032"/>
    <lineage>
        <taxon>Eukaryota</taxon>
        <taxon>Metazoa</taxon>
        <taxon>Chordata</taxon>
        <taxon>Craniata</taxon>
        <taxon>Vertebrata</taxon>
        <taxon>Euteleostomi</taxon>
        <taxon>Mammalia</taxon>
        <taxon>Eutheria</taxon>
        <taxon>Laurasiatheria</taxon>
        <taxon>Carnivora</taxon>
        <taxon>Feliformia</taxon>
        <taxon>Herpestidae</taxon>
        <taxon>Suricata</taxon>
    </lineage>
</organism>
<feature type="region of interest" description="Disordered" evidence="1">
    <location>
        <begin position="75"/>
        <end position="98"/>
    </location>
</feature>
<feature type="compositionally biased region" description="Polar residues" evidence="1">
    <location>
        <begin position="46"/>
        <end position="56"/>
    </location>
</feature>
<reference evidence="2" key="3">
    <citation type="submission" date="2025-09" db="UniProtKB">
        <authorList>
            <consortium name="Ensembl"/>
        </authorList>
    </citation>
    <scope>IDENTIFICATION</scope>
</reference>
<reference evidence="2 3" key="1">
    <citation type="submission" date="2019-05" db="EMBL/GenBank/DDBJ databases">
        <title>A Chromosome-scale Meerkat (S. suricatta) Genome Assembly.</title>
        <authorList>
            <person name="Dudchenko O."/>
            <person name="Lieberman Aiden E."/>
            <person name="Tung J."/>
            <person name="Barreiro L.B."/>
            <person name="Clutton-Brock T.H."/>
        </authorList>
    </citation>
    <scope>NUCLEOTIDE SEQUENCE [LARGE SCALE GENOMIC DNA]</scope>
</reference>
<feature type="region of interest" description="Disordered" evidence="1">
    <location>
        <begin position="18"/>
        <end position="56"/>
    </location>
</feature>
<sequence>VSFWRTAHNLASCPLPTPPHTQFGEKSALPVKSPLKGGRRCELTQRKSSPGQKTVSNRKIPEFVWVRPKVQYCRHTRKSGDRPRKAGVCPQAAHQLSV</sequence>